<feature type="chain" id="PRO_5037219379" evidence="1">
    <location>
        <begin position="20"/>
        <end position="131"/>
    </location>
</feature>
<feature type="signal peptide" evidence="1">
    <location>
        <begin position="1"/>
        <end position="19"/>
    </location>
</feature>
<reference evidence="3" key="1">
    <citation type="submission" date="2022-11" db="UniProtKB">
        <authorList>
            <consortium name="WormBaseParasite"/>
        </authorList>
    </citation>
    <scope>IDENTIFICATION</scope>
</reference>
<dbReference type="AlphaFoldDB" id="A0A915IZG5"/>
<proteinExistence type="predicted"/>
<evidence type="ECO:0000313" key="2">
    <source>
        <dbReference type="Proteomes" id="UP000887565"/>
    </source>
</evidence>
<evidence type="ECO:0000313" key="3">
    <source>
        <dbReference type="WBParaSite" id="nRc.2.0.1.t19224-RA"/>
    </source>
</evidence>
<keyword evidence="2" id="KW-1185">Reference proteome</keyword>
<keyword evidence="1" id="KW-0732">Signal</keyword>
<dbReference type="WBParaSite" id="nRc.2.0.1.t19224-RA">
    <property type="protein sequence ID" value="nRc.2.0.1.t19224-RA"/>
    <property type="gene ID" value="nRc.2.0.1.g19224"/>
</dbReference>
<protein>
    <submittedName>
        <fullName evidence="3">Uncharacterized protein</fullName>
    </submittedName>
</protein>
<sequence length="131" mass="15455">MPLAALVALLCSAAEYAYVNDLFLRHAQNMNSEMRTIFYNCMWYHTDGNPRSRLTDWMNRIHERKPSFASNPGTYVCNRFGLCPIIFNEEFHMETTVEKIKIDKSDYTANPHSRFHLYSTFIAIIDFQNRF</sequence>
<name>A0A915IZG5_ROMCU</name>
<organism evidence="2 3">
    <name type="scientific">Romanomermis culicivorax</name>
    <name type="common">Nematode worm</name>
    <dbReference type="NCBI Taxonomy" id="13658"/>
    <lineage>
        <taxon>Eukaryota</taxon>
        <taxon>Metazoa</taxon>
        <taxon>Ecdysozoa</taxon>
        <taxon>Nematoda</taxon>
        <taxon>Enoplea</taxon>
        <taxon>Dorylaimia</taxon>
        <taxon>Mermithida</taxon>
        <taxon>Mermithoidea</taxon>
        <taxon>Mermithidae</taxon>
        <taxon>Romanomermis</taxon>
    </lineage>
</organism>
<evidence type="ECO:0000256" key="1">
    <source>
        <dbReference type="SAM" id="SignalP"/>
    </source>
</evidence>
<accession>A0A915IZG5</accession>
<dbReference type="Proteomes" id="UP000887565">
    <property type="component" value="Unplaced"/>
</dbReference>